<dbReference type="RefSeq" id="WP_015769957.1">
    <property type="nucleotide sequence ID" value="NZ_AP019823.1"/>
</dbReference>
<sequence>MPKLIINDKSNIRQNISMNFFLDDEIITFKGTKKEIEYVDYGEHTIKASTLFVKSSEQKINIEKEVMEIEIRFNWKNWLFALIFWLSITILLFKTLNGEIETSKFLLSALTLGVLGNLCLIIGKPLVLKVKE</sequence>
<keyword evidence="1" id="KW-0472">Membrane</keyword>
<keyword evidence="1" id="KW-1133">Transmembrane helix</keyword>
<dbReference type="AlphaFoldDB" id="A0A510JG55"/>
<evidence type="ECO:0000313" key="2">
    <source>
        <dbReference type="EMBL" id="BBM38309.1"/>
    </source>
</evidence>
<accession>A0A510JG55</accession>
<reference evidence="2 3" key="1">
    <citation type="submission" date="2019-07" db="EMBL/GenBank/DDBJ databases">
        <title>Complete Genome Sequence of Leptotrichia hofstadii Strain JCM16775.</title>
        <authorList>
            <person name="Watanabe S."/>
            <person name="Cui L."/>
        </authorList>
    </citation>
    <scope>NUCLEOTIDE SEQUENCE [LARGE SCALE GENOMIC DNA]</scope>
    <source>
        <strain evidence="2 3">JCM16775</strain>
    </source>
</reference>
<feature type="transmembrane region" description="Helical" evidence="1">
    <location>
        <begin position="105"/>
        <end position="127"/>
    </location>
</feature>
<name>A0A510JG55_9FUSO</name>
<organism evidence="2 3">
    <name type="scientific">Leptotrichia hofstadii</name>
    <dbReference type="NCBI Taxonomy" id="157688"/>
    <lineage>
        <taxon>Bacteria</taxon>
        <taxon>Fusobacteriati</taxon>
        <taxon>Fusobacteriota</taxon>
        <taxon>Fusobacteriia</taxon>
        <taxon>Fusobacteriales</taxon>
        <taxon>Leptotrichiaceae</taxon>
        <taxon>Leptotrichia</taxon>
    </lineage>
</organism>
<gene>
    <name evidence="2" type="ORF">JCM16775_1017</name>
</gene>
<keyword evidence="3" id="KW-1185">Reference proteome</keyword>
<proteinExistence type="predicted"/>
<dbReference type="KEGG" id="lhf:JCM16775_1017"/>
<keyword evidence="1" id="KW-0812">Transmembrane</keyword>
<evidence type="ECO:0000313" key="3">
    <source>
        <dbReference type="Proteomes" id="UP000321892"/>
    </source>
</evidence>
<feature type="transmembrane region" description="Helical" evidence="1">
    <location>
        <begin position="77"/>
        <end position="93"/>
    </location>
</feature>
<dbReference type="OrthoDB" id="81105at2"/>
<protein>
    <submittedName>
        <fullName evidence="2">Uncharacterized protein</fullName>
    </submittedName>
</protein>
<dbReference type="EMBL" id="AP019823">
    <property type="protein sequence ID" value="BBM38309.1"/>
    <property type="molecule type" value="Genomic_DNA"/>
</dbReference>
<evidence type="ECO:0000256" key="1">
    <source>
        <dbReference type="SAM" id="Phobius"/>
    </source>
</evidence>
<dbReference type="Proteomes" id="UP000321892">
    <property type="component" value="Chromosome"/>
</dbReference>